<dbReference type="EMBL" id="CAJVPT010057624">
    <property type="protein sequence ID" value="CAG8758881.1"/>
    <property type="molecule type" value="Genomic_DNA"/>
</dbReference>
<protein>
    <submittedName>
        <fullName evidence="1">5651_t:CDS:1</fullName>
    </submittedName>
</protein>
<reference evidence="1" key="1">
    <citation type="submission" date="2021-06" db="EMBL/GenBank/DDBJ databases">
        <authorList>
            <person name="Kallberg Y."/>
            <person name="Tangrot J."/>
            <person name="Rosling A."/>
        </authorList>
    </citation>
    <scope>NUCLEOTIDE SEQUENCE</scope>
    <source>
        <strain evidence="1">CL356</strain>
    </source>
</reference>
<comment type="caution">
    <text evidence="1">The sequence shown here is derived from an EMBL/GenBank/DDBJ whole genome shotgun (WGS) entry which is preliminary data.</text>
</comment>
<feature type="non-terminal residue" evidence="1">
    <location>
        <position position="1"/>
    </location>
</feature>
<evidence type="ECO:0000313" key="2">
    <source>
        <dbReference type="Proteomes" id="UP000789525"/>
    </source>
</evidence>
<accession>A0ACA9QTH6</accession>
<keyword evidence="2" id="KW-1185">Reference proteome</keyword>
<organism evidence="1 2">
    <name type="scientific">Acaulospora colombiana</name>
    <dbReference type="NCBI Taxonomy" id="27376"/>
    <lineage>
        <taxon>Eukaryota</taxon>
        <taxon>Fungi</taxon>
        <taxon>Fungi incertae sedis</taxon>
        <taxon>Mucoromycota</taxon>
        <taxon>Glomeromycotina</taxon>
        <taxon>Glomeromycetes</taxon>
        <taxon>Diversisporales</taxon>
        <taxon>Acaulosporaceae</taxon>
        <taxon>Acaulospora</taxon>
    </lineage>
</organism>
<proteinExistence type="predicted"/>
<dbReference type="Proteomes" id="UP000789525">
    <property type="component" value="Unassembled WGS sequence"/>
</dbReference>
<gene>
    <name evidence="1" type="ORF">ACOLOM_LOCUS13100</name>
</gene>
<sequence length="97" mass="11317">RGERGEAYVWVRKRVVNITFERGESEMVKKQTALNSCQRGSCKMQNDGQEKRMDITIGDYSHDNGGIRVEREWRREKKQITTIIVGVVERREACECP</sequence>
<evidence type="ECO:0000313" key="1">
    <source>
        <dbReference type="EMBL" id="CAG8758881.1"/>
    </source>
</evidence>
<name>A0ACA9QTH6_9GLOM</name>